<feature type="domain" description="High potential iron-sulfur proteins family profile" evidence="9">
    <location>
        <begin position="33"/>
        <end position="100"/>
    </location>
</feature>
<keyword evidence="11" id="KW-1185">Reference proteome</keyword>
<protein>
    <recommendedName>
        <fullName evidence="8">High-potential iron-sulfur protein</fullName>
        <shortName evidence="8">HiPIP</shortName>
    </recommendedName>
</protein>
<keyword evidence="6 8" id="KW-0408">Iron</keyword>
<keyword evidence="4 8" id="KW-0479">Metal-binding</keyword>
<evidence type="ECO:0000259" key="9">
    <source>
        <dbReference type="PROSITE" id="PS51373"/>
    </source>
</evidence>
<evidence type="ECO:0000256" key="7">
    <source>
        <dbReference type="ARBA" id="ARBA00023014"/>
    </source>
</evidence>
<organism evidence="10 11">
    <name type="scientific">Echinimonas agarilytica</name>
    <dbReference type="NCBI Taxonomy" id="1215918"/>
    <lineage>
        <taxon>Bacteria</taxon>
        <taxon>Pseudomonadati</taxon>
        <taxon>Pseudomonadota</taxon>
        <taxon>Gammaproteobacteria</taxon>
        <taxon>Alteromonadales</taxon>
        <taxon>Echinimonadaceae</taxon>
        <taxon>Echinimonas</taxon>
    </lineage>
</organism>
<accession>A0AA41W535</accession>
<keyword evidence="7 8" id="KW-0411">Iron-sulfur</keyword>
<keyword evidence="2 8" id="KW-0813">Transport</keyword>
<comment type="function">
    <text evidence="1 8">Specific class of high-redox-potential 4Fe-4S ferredoxins. Functions in anaerobic electron transport in most purple and in some other photosynthetic bacteria and in at least one genus (Paracoccus) of halophilic, denitrifying bacteria.</text>
</comment>
<dbReference type="Proteomes" id="UP001165393">
    <property type="component" value="Unassembled WGS sequence"/>
</dbReference>
<dbReference type="AlphaFoldDB" id="A0AA41W535"/>
<evidence type="ECO:0000256" key="6">
    <source>
        <dbReference type="ARBA" id="ARBA00023004"/>
    </source>
</evidence>
<evidence type="ECO:0000313" key="11">
    <source>
        <dbReference type="Proteomes" id="UP001165393"/>
    </source>
</evidence>
<dbReference type="RefSeq" id="WP_251260419.1">
    <property type="nucleotide sequence ID" value="NZ_JAMQGP010000002.1"/>
</dbReference>
<dbReference type="GO" id="GO:0009055">
    <property type="term" value="F:electron transfer activity"/>
    <property type="evidence" value="ECO:0007669"/>
    <property type="project" value="InterPro"/>
</dbReference>
<evidence type="ECO:0000256" key="8">
    <source>
        <dbReference type="RuleBase" id="RU000620"/>
    </source>
</evidence>
<comment type="similarity">
    <text evidence="8">Belongs to the high-potential iron-sulfur protein (HiPIP) family.</text>
</comment>
<keyword evidence="5 8" id="KW-0249">Electron transport</keyword>
<evidence type="ECO:0000256" key="4">
    <source>
        <dbReference type="ARBA" id="ARBA00022723"/>
    </source>
</evidence>
<dbReference type="InterPro" id="IPR000170">
    <property type="entry name" value="High_potential_FeS_prot"/>
</dbReference>
<dbReference type="InterPro" id="IPR036369">
    <property type="entry name" value="HIPIP_sf"/>
</dbReference>
<dbReference type="SUPFAM" id="SSF57652">
    <property type="entry name" value="HIPIP (high potential iron protein)"/>
    <property type="match status" value="1"/>
</dbReference>
<dbReference type="InterPro" id="IPR006311">
    <property type="entry name" value="TAT_signal"/>
</dbReference>
<dbReference type="Pfam" id="PF01355">
    <property type="entry name" value="HIPIP"/>
    <property type="match status" value="1"/>
</dbReference>
<dbReference type="PROSITE" id="PS51373">
    <property type="entry name" value="HIPIP"/>
    <property type="match status" value="1"/>
</dbReference>
<dbReference type="GO" id="GO:0051539">
    <property type="term" value="F:4 iron, 4 sulfur cluster binding"/>
    <property type="evidence" value="ECO:0007669"/>
    <property type="project" value="UniProtKB-KW"/>
</dbReference>
<dbReference type="GO" id="GO:0019646">
    <property type="term" value="P:aerobic electron transport chain"/>
    <property type="evidence" value="ECO:0007669"/>
    <property type="project" value="InterPro"/>
</dbReference>
<keyword evidence="3 8" id="KW-0004">4Fe-4S</keyword>
<dbReference type="GO" id="GO:0046872">
    <property type="term" value="F:metal ion binding"/>
    <property type="evidence" value="ECO:0007669"/>
    <property type="project" value="UniProtKB-KW"/>
</dbReference>
<comment type="subunit">
    <text evidence="8">Homodimer.</text>
</comment>
<evidence type="ECO:0000256" key="2">
    <source>
        <dbReference type="ARBA" id="ARBA00022448"/>
    </source>
</evidence>
<dbReference type="Gene3D" id="4.10.490.10">
    <property type="entry name" value="High potential iron-sulphur protein"/>
    <property type="match status" value="1"/>
</dbReference>
<proteinExistence type="inferred from homology"/>
<reference evidence="10 11" key="1">
    <citation type="journal article" date="2013" name="Antonie Van Leeuwenhoek">
        <title>Echinimonas agarilytica gen. nov., sp. nov., a new gammaproteobacterium isolated from the sea urchin Strongylocentrotus intermedius.</title>
        <authorList>
            <person name="Nedashkovskaya O.I."/>
            <person name="Stenkova A.M."/>
            <person name="Zhukova N.V."/>
            <person name="Van Trappen S."/>
            <person name="Lee J.S."/>
            <person name="Kim S.B."/>
        </authorList>
    </citation>
    <scope>NUCLEOTIDE SEQUENCE [LARGE SCALE GENOMIC DNA]</scope>
    <source>
        <strain evidence="10 11">KMM 6351</strain>
    </source>
</reference>
<evidence type="ECO:0000256" key="5">
    <source>
        <dbReference type="ARBA" id="ARBA00022982"/>
    </source>
</evidence>
<dbReference type="PROSITE" id="PS51318">
    <property type="entry name" value="TAT"/>
    <property type="match status" value="1"/>
</dbReference>
<evidence type="ECO:0000313" key="10">
    <source>
        <dbReference type="EMBL" id="MCM2679051.1"/>
    </source>
</evidence>
<evidence type="ECO:0000256" key="3">
    <source>
        <dbReference type="ARBA" id="ARBA00022485"/>
    </source>
</evidence>
<evidence type="ECO:0000256" key="1">
    <source>
        <dbReference type="ARBA" id="ARBA00002137"/>
    </source>
</evidence>
<comment type="caution">
    <text evidence="10">The sequence shown here is derived from an EMBL/GenBank/DDBJ whole genome shotgun (WGS) entry which is preliminary data.</text>
</comment>
<dbReference type="EMBL" id="JAMQGP010000002">
    <property type="protein sequence ID" value="MCM2679051.1"/>
    <property type="molecule type" value="Genomic_DNA"/>
</dbReference>
<name>A0AA41W535_9GAMM</name>
<gene>
    <name evidence="10" type="ORF">NAF29_05080</name>
</gene>
<sequence length="100" mass="10788">MNKKLTRRDFLTYTGYGLIAVSAPSLVSKAAVAAEGEKIKLDDPIASALGYVQVTPNSEQNCDNCMHAKGDVGADWRPCALFQNKLVEKNAWCKGWVAAG</sequence>